<evidence type="ECO:0000313" key="1">
    <source>
        <dbReference type="Ensembl" id="ENSCMUP00000022652.1"/>
    </source>
</evidence>
<organism evidence="1 2">
    <name type="scientific">Corvus moneduloides</name>
    <name type="common">New Caledonian crow</name>
    <dbReference type="NCBI Taxonomy" id="1196302"/>
    <lineage>
        <taxon>Eukaryota</taxon>
        <taxon>Metazoa</taxon>
        <taxon>Chordata</taxon>
        <taxon>Craniata</taxon>
        <taxon>Vertebrata</taxon>
        <taxon>Euteleostomi</taxon>
        <taxon>Archelosauria</taxon>
        <taxon>Archosauria</taxon>
        <taxon>Dinosauria</taxon>
        <taxon>Saurischia</taxon>
        <taxon>Theropoda</taxon>
        <taxon>Coelurosauria</taxon>
        <taxon>Aves</taxon>
        <taxon>Neognathae</taxon>
        <taxon>Neoaves</taxon>
        <taxon>Telluraves</taxon>
        <taxon>Australaves</taxon>
        <taxon>Passeriformes</taxon>
        <taxon>Corvoidea</taxon>
        <taxon>Corvidae</taxon>
        <taxon>Corvus</taxon>
    </lineage>
</organism>
<keyword evidence="2" id="KW-1185">Reference proteome</keyword>
<dbReference type="Ensembl" id="ENSCMUT00000024318.2">
    <property type="protein sequence ID" value="ENSCMUP00000022652.1"/>
    <property type="gene ID" value="ENSCMUG00000013912.2"/>
</dbReference>
<name>A0A8C3EMZ9_CORMO</name>
<reference evidence="1" key="2">
    <citation type="submission" date="2025-08" db="UniProtKB">
        <authorList>
            <consortium name="Ensembl"/>
        </authorList>
    </citation>
    <scope>IDENTIFICATION</scope>
</reference>
<protein>
    <submittedName>
        <fullName evidence="1">Uncharacterized protein</fullName>
    </submittedName>
</protein>
<dbReference type="AlphaFoldDB" id="A0A8C3EMZ9"/>
<accession>A0A8C3EMZ9</accession>
<reference evidence="1" key="3">
    <citation type="submission" date="2025-09" db="UniProtKB">
        <authorList>
            <consortium name="Ensembl"/>
        </authorList>
    </citation>
    <scope>IDENTIFICATION</scope>
</reference>
<evidence type="ECO:0000313" key="2">
    <source>
        <dbReference type="Proteomes" id="UP000694553"/>
    </source>
</evidence>
<sequence>MGSREFVLYMTVMPVDKTKTSTLRQQSFRHKGRDLGLKKKLF</sequence>
<reference evidence="2" key="1">
    <citation type="submission" date="2019-10" db="EMBL/GenBank/DDBJ databases">
        <title>Corvus moneduloides (New Caledonian crow) genome, bCorMon1, primary haplotype.</title>
        <authorList>
            <person name="Rutz C."/>
            <person name="Fungtammasan C."/>
            <person name="Mountcastle J."/>
            <person name="Formenti G."/>
            <person name="Chow W."/>
            <person name="Howe K."/>
            <person name="Steele M.P."/>
            <person name="Fernandes J."/>
            <person name="Gilbert M.T.P."/>
            <person name="Fedrigo O."/>
            <person name="Jarvis E.D."/>
            <person name="Gemmell N."/>
        </authorList>
    </citation>
    <scope>NUCLEOTIDE SEQUENCE [LARGE SCALE GENOMIC DNA]</scope>
</reference>
<proteinExistence type="predicted"/>
<dbReference type="Proteomes" id="UP000694553">
    <property type="component" value="Unassembled WGS sequence"/>
</dbReference>